<dbReference type="AlphaFoldDB" id="A0A168K093"/>
<evidence type="ECO:0000256" key="1">
    <source>
        <dbReference type="SAM" id="Coils"/>
    </source>
</evidence>
<evidence type="ECO:0000313" key="4">
    <source>
        <dbReference type="EMBL" id="OAB41336.1"/>
    </source>
</evidence>
<organism evidence="4 5">
    <name type="scientific">Paenibacillus glacialis</name>
    <dbReference type="NCBI Taxonomy" id="494026"/>
    <lineage>
        <taxon>Bacteria</taxon>
        <taxon>Bacillati</taxon>
        <taxon>Bacillota</taxon>
        <taxon>Bacilli</taxon>
        <taxon>Bacillales</taxon>
        <taxon>Paenibacillaceae</taxon>
        <taxon>Paenibacillus</taxon>
    </lineage>
</organism>
<proteinExistence type="predicted"/>
<name>A0A168K093_9BACL</name>
<feature type="transmembrane region" description="Helical" evidence="2">
    <location>
        <begin position="24"/>
        <end position="45"/>
    </location>
</feature>
<gene>
    <name evidence="4" type="ORF">PGLA_16140</name>
</gene>
<keyword evidence="2" id="KW-1133">Transmembrane helix</keyword>
<evidence type="ECO:0000313" key="5">
    <source>
        <dbReference type="Proteomes" id="UP000076967"/>
    </source>
</evidence>
<keyword evidence="2" id="KW-0812">Transmembrane</keyword>
<dbReference type="Pfam" id="PF03448">
    <property type="entry name" value="MgtE_N"/>
    <property type="match status" value="1"/>
</dbReference>
<dbReference type="EMBL" id="LVJH01000029">
    <property type="protein sequence ID" value="OAB41336.1"/>
    <property type="molecule type" value="Genomic_DNA"/>
</dbReference>
<keyword evidence="1" id="KW-0175">Coiled coil</keyword>
<dbReference type="SUPFAM" id="SSF158791">
    <property type="entry name" value="MgtE N-terminal domain-like"/>
    <property type="match status" value="1"/>
</dbReference>
<dbReference type="STRING" id="494026.PGLA_16140"/>
<keyword evidence="2" id="KW-0472">Membrane</keyword>
<feature type="coiled-coil region" evidence="1">
    <location>
        <begin position="79"/>
        <end position="134"/>
    </location>
</feature>
<comment type="caution">
    <text evidence="4">The sequence shown here is derived from an EMBL/GenBank/DDBJ whole genome shotgun (WGS) entry which is preliminary data.</text>
</comment>
<evidence type="ECO:0000256" key="2">
    <source>
        <dbReference type="SAM" id="Phobius"/>
    </source>
</evidence>
<keyword evidence="5" id="KW-1185">Reference proteome</keyword>
<evidence type="ECO:0000259" key="3">
    <source>
        <dbReference type="Pfam" id="PF03448"/>
    </source>
</evidence>
<dbReference type="Gene3D" id="1.20.5.170">
    <property type="match status" value="1"/>
</dbReference>
<dbReference type="InterPro" id="IPR006668">
    <property type="entry name" value="Mg_transptr_MgtE_intracell_dom"/>
</dbReference>
<sequence>MTVARNYNDFEEVEKESAGGFERFLVLMIPIIFTIILIGVLLILFNMNMRNAVLEFANKIPIVQNWVPAPNLDPEKTKLQESKEAVKSAEATIEELKDKLTVQETELKQVTEGKTQQDTQLKDLQNQIETLQNETILAENPEQTVDNYQKQIDELAKMYGNLSPSKAAPIIQNLTLEEMVLMFDSMKSDKRIAIFEKMDPKVAAEVTMLMKDAKPAQDLQIAALQSRVKKNDTVTKETSDKLNKSQLSQTFATMTPQSAADLLFQTYKISPEKTLTILNSVDDKTRSFILGKMSSIDSVTTAKILNKLMSK</sequence>
<reference evidence="4 5" key="1">
    <citation type="submission" date="2016-03" db="EMBL/GenBank/DDBJ databases">
        <title>Draft genome sequence of Paenibacillus glacialis DSM 22343.</title>
        <authorList>
            <person name="Shin S.-K."/>
            <person name="Yi H."/>
        </authorList>
    </citation>
    <scope>NUCLEOTIDE SEQUENCE [LARGE SCALE GENOMIC DNA]</scope>
    <source>
        <strain evidence="4 5">DSM 22343</strain>
    </source>
</reference>
<dbReference type="Proteomes" id="UP000076967">
    <property type="component" value="Unassembled WGS sequence"/>
</dbReference>
<accession>A0A168K093</accession>
<feature type="domain" description="Magnesium transporter MgtE intracellular" evidence="3">
    <location>
        <begin position="153"/>
        <end position="213"/>
    </location>
</feature>
<protein>
    <submittedName>
        <fullName evidence="4">Kinesin</fullName>
    </submittedName>
</protein>